<dbReference type="Proteomes" id="UP000000664">
    <property type="component" value="Chromosome"/>
</dbReference>
<keyword evidence="6" id="KW-1133">Transmembrane helix</keyword>
<evidence type="ECO:0000313" key="9">
    <source>
        <dbReference type="Proteomes" id="UP000000664"/>
    </source>
</evidence>
<evidence type="ECO:0000256" key="5">
    <source>
        <dbReference type="SAM" id="Coils"/>
    </source>
</evidence>
<accession>A0A805ZJP7</accession>
<dbReference type="PRINTS" id="PR00040">
    <property type="entry name" value="HTHMERR"/>
</dbReference>
<organism evidence="8 9">
    <name type="scientific">Lactobacillus gasseri (strain ATCC 33323 / DSM 20243 / BCRC 14619 / CIP 102991 / JCM 1131 / KCTC 3163 / NCIMB 11718 / NCTC 13722 / AM63)</name>
    <dbReference type="NCBI Taxonomy" id="324831"/>
    <lineage>
        <taxon>Bacteria</taxon>
        <taxon>Bacillati</taxon>
        <taxon>Bacillota</taxon>
        <taxon>Bacilli</taxon>
        <taxon>Lactobacillales</taxon>
        <taxon>Lactobacillaceae</taxon>
        <taxon>Lactobacillus</taxon>
    </lineage>
</organism>
<dbReference type="EMBL" id="CP000413">
    <property type="protein sequence ID" value="ABJ61140.1"/>
    <property type="molecule type" value="Genomic_DNA"/>
</dbReference>
<dbReference type="CDD" id="cd01106">
    <property type="entry name" value="HTH_TipAL-Mta"/>
    <property type="match status" value="1"/>
</dbReference>
<name>A0A805ZJP7_LACGA</name>
<proteinExistence type="predicted"/>
<keyword evidence="6" id="KW-0472">Membrane</keyword>
<evidence type="ECO:0000256" key="1">
    <source>
        <dbReference type="ARBA" id="ARBA00022491"/>
    </source>
</evidence>
<dbReference type="PROSITE" id="PS50937">
    <property type="entry name" value="HTH_MERR_2"/>
    <property type="match status" value="1"/>
</dbReference>
<dbReference type="GO" id="GO:0003700">
    <property type="term" value="F:DNA-binding transcription factor activity"/>
    <property type="evidence" value="ECO:0007669"/>
    <property type="project" value="InterPro"/>
</dbReference>
<evidence type="ECO:0000256" key="6">
    <source>
        <dbReference type="SAM" id="Phobius"/>
    </source>
</evidence>
<feature type="coiled-coil region" evidence="5">
    <location>
        <begin position="87"/>
        <end position="114"/>
    </location>
</feature>
<gene>
    <name evidence="8" type="ordered locus">LGAS_1866</name>
</gene>
<dbReference type="PANTHER" id="PTHR30204">
    <property type="entry name" value="REDOX-CYCLING DRUG-SENSING TRANSCRIPTIONAL ACTIVATOR SOXR"/>
    <property type="match status" value="1"/>
</dbReference>
<feature type="transmembrane region" description="Helical" evidence="6">
    <location>
        <begin position="144"/>
        <end position="166"/>
    </location>
</feature>
<dbReference type="PROSITE" id="PS00552">
    <property type="entry name" value="HTH_MERR_1"/>
    <property type="match status" value="1"/>
</dbReference>
<keyword evidence="6" id="KW-0812">Transmembrane</keyword>
<keyword evidence="4" id="KW-0804">Transcription</keyword>
<evidence type="ECO:0000256" key="2">
    <source>
        <dbReference type="ARBA" id="ARBA00023015"/>
    </source>
</evidence>
<dbReference type="Gene3D" id="1.10.1660.10">
    <property type="match status" value="1"/>
</dbReference>
<keyword evidence="3" id="KW-0238">DNA-binding</keyword>
<dbReference type="GO" id="GO:0003677">
    <property type="term" value="F:DNA binding"/>
    <property type="evidence" value="ECO:0007669"/>
    <property type="project" value="UniProtKB-KW"/>
</dbReference>
<evidence type="ECO:0000259" key="7">
    <source>
        <dbReference type="PROSITE" id="PS50937"/>
    </source>
</evidence>
<evidence type="ECO:0000313" key="8">
    <source>
        <dbReference type="EMBL" id="ABJ61140.1"/>
    </source>
</evidence>
<evidence type="ECO:0000256" key="3">
    <source>
        <dbReference type="ARBA" id="ARBA00023125"/>
    </source>
</evidence>
<keyword evidence="1" id="KW-0678">Repressor</keyword>
<reference evidence="8 9" key="1">
    <citation type="journal article" date="2006" name="Proc. Natl. Acad. Sci. U.S.A.">
        <title>Comparative genomics of the lactic acid bacteria.</title>
        <authorList>
            <person name="Makarova K."/>
            <person name="Slesarev A."/>
            <person name="Wolf Y."/>
            <person name="Sorokin A."/>
            <person name="Mirkin B."/>
            <person name="Koonin E."/>
            <person name="Pavlov A."/>
            <person name="Pavlova N."/>
            <person name="Karamychev V."/>
            <person name="Polouchine N."/>
            <person name="Shakhova V."/>
            <person name="Grigoriev I."/>
            <person name="Lou Y."/>
            <person name="Rohksar D."/>
            <person name="Lucas S."/>
            <person name="Huang K."/>
            <person name="Goodstein D.M."/>
            <person name="Hawkins T."/>
            <person name="Plengvidhya V."/>
            <person name="Welker D."/>
            <person name="Hughes J."/>
            <person name="Goh Y."/>
            <person name="Benson A."/>
            <person name="Baldwin K."/>
            <person name="Lee J.H."/>
            <person name="Diaz-Muniz I."/>
            <person name="Dosti B."/>
            <person name="Smeianov V."/>
            <person name="Wechter W."/>
            <person name="Barabote R."/>
            <person name="Lorca G."/>
            <person name="Altermann E."/>
            <person name="Barrangou R."/>
            <person name="Ganesan B."/>
            <person name="Xie Y."/>
            <person name="Rawsthorne H."/>
            <person name="Tamir D."/>
            <person name="Parker C."/>
            <person name="Breidt F."/>
            <person name="Broadbent J."/>
            <person name="Hutkins R."/>
            <person name="O'Sullivan D."/>
            <person name="Steele J."/>
            <person name="Unlu G."/>
            <person name="Saier M."/>
            <person name="Klaenhammer T."/>
            <person name="Richardson P."/>
            <person name="Kozyavkin S."/>
            <person name="Weimer B."/>
            <person name="Mills D."/>
        </authorList>
    </citation>
    <scope>NUCLEOTIDE SEQUENCE [LARGE SCALE GENOMIC DNA]</scope>
    <source>
        <strain evidence="9">ATCC 33323 / DSM 20243 / BCRC 14619 / CIP 102991 / JCM 1131 / KCTC 3163 / NCIMB 11718 / NCTC 13722 / AM63</strain>
    </source>
</reference>
<dbReference type="InterPro" id="IPR047057">
    <property type="entry name" value="MerR_fam"/>
</dbReference>
<dbReference type="KEGG" id="lga:LGAS_1866"/>
<dbReference type="InterPro" id="IPR000551">
    <property type="entry name" value="MerR-type_HTH_dom"/>
</dbReference>
<dbReference type="InterPro" id="IPR009061">
    <property type="entry name" value="DNA-bd_dom_put_sf"/>
</dbReference>
<feature type="transmembrane region" description="Helical" evidence="6">
    <location>
        <begin position="172"/>
        <end position="192"/>
    </location>
</feature>
<dbReference type="SUPFAM" id="SSF46955">
    <property type="entry name" value="Putative DNA-binding domain"/>
    <property type="match status" value="1"/>
</dbReference>
<dbReference type="SMART" id="SM00422">
    <property type="entry name" value="HTH_MERR"/>
    <property type="match status" value="1"/>
</dbReference>
<dbReference type="Pfam" id="PF13411">
    <property type="entry name" value="MerR_1"/>
    <property type="match status" value="1"/>
</dbReference>
<keyword evidence="2" id="KW-0805">Transcription regulation</keyword>
<dbReference type="AlphaFoldDB" id="A0A805ZJP7"/>
<protein>
    <submittedName>
        <fullName evidence="8">Transcriptional regulator, MerR family</fullName>
    </submittedName>
</protein>
<evidence type="ECO:0000256" key="4">
    <source>
        <dbReference type="ARBA" id="ARBA00023163"/>
    </source>
</evidence>
<feature type="domain" description="HTH merR-type" evidence="7">
    <location>
        <begin position="7"/>
        <end position="76"/>
    </location>
</feature>
<dbReference type="PANTHER" id="PTHR30204:SF69">
    <property type="entry name" value="MERR-FAMILY TRANSCRIPTIONAL REGULATOR"/>
    <property type="match status" value="1"/>
</dbReference>
<sequence length="247" mass="28812">MKVMQEKYSIGEVAAMLEVSTRTLRFYDEKGLVKPAYIEENGYRFYEKEQIRQIELIIYLKELGFSLKQIKLLIQDERGGQSLDLLLEQQYRENKQKINELNKRQKQIENLQKINFLPATLTNISDITNIMRKEKNLTALRSRLLVWGGLLTLFEIAGIGTAVYLYQMKMTTILVIEVVALIAIVFATAWGLSRYYYEQVEYVCPNCGDVFIPSFLTFNFSPHTPKFRKLTCPKCGKKLYCLEICRD</sequence>
<keyword evidence="5" id="KW-0175">Coiled coil</keyword>